<keyword evidence="2" id="KW-1185">Reference proteome</keyword>
<reference evidence="1 2" key="1">
    <citation type="submission" date="2019-12" db="EMBL/GenBank/DDBJ databases">
        <title>Draft genome sequence of the ascomycete Xylaria multiplex DSM 110363.</title>
        <authorList>
            <person name="Buettner E."/>
            <person name="Kellner H."/>
        </authorList>
    </citation>
    <scope>NUCLEOTIDE SEQUENCE [LARGE SCALE GENOMIC DNA]</scope>
    <source>
        <strain evidence="1 2">DSM 110363</strain>
    </source>
</reference>
<dbReference type="Proteomes" id="UP000481858">
    <property type="component" value="Unassembled WGS sequence"/>
</dbReference>
<name>A0A7C8IP14_9PEZI</name>
<evidence type="ECO:0000313" key="2">
    <source>
        <dbReference type="Proteomes" id="UP000481858"/>
    </source>
</evidence>
<dbReference type="EMBL" id="WUBL01000048">
    <property type="protein sequence ID" value="KAF2968606.1"/>
    <property type="molecule type" value="Genomic_DNA"/>
</dbReference>
<gene>
    <name evidence="1" type="ORF">GQX73_g5003</name>
</gene>
<dbReference type="OrthoDB" id="5571888at2759"/>
<protein>
    <submittedName>
        <fullName evidence="1">Uncharacterized protein</fullName>
    </submittedName>
</protein>
<dbReference type="AlphaFoldDB" id="A0A7C8IP14"/>
<comment type="caution">
    <text evidence="1">The sequence shown here is derived from an EMBL/GenBank/DDBJ whole genome shotgun (WGS) entry which is preliminary data.</text>
</comment>
<proteinExistence type="predicted"/>
<accession>A0A7C8IP14</accession>
<organism evidence="1 2">
    <name type="scientific">Xylaria multiplex</name>
    <dbReference type="NCBI Taxonomy" id="323545"/>
    <lineage>
        <taxon>Eukaryota</taxon>
        <taxon>Fungi</taxon>
        <taxon>Dikarya</taxon>
        <taxon>Ascomycota</taxon>
        <taxon>Pezizomycotina</taxon>
        <taxon>Sordariomycetes</taxon>
        <taxon>Xylariomycetidae</taxon>
        <taxon>Xylariales</taxon>
        <taxon>Xylariaceae</taxon>
        <taxon>Xylaria</taxon>
    </lineage>
</organism>
<dbReference type="InParanoid" id="A0A7C8IP14"/>
<evidence type="ECO:0000313" key="1">
    <source>
        <dbReference type="EMBL" id="KAF2968606.1"/>
    </source>
</evidence>
<sequence length="140" mass="15280">MGKFLWGIAGLEALLHPDEILGLFTLGGKDSIGSEIRSMRHKTLHGMGDLETMEHRLKKLVGKQHFTTKKGLVGIATAPIEQGDILGVVLSSPAYFILREVKRGDGQARHQMVAQAVLGVTKDKMKDVFAGLKACQFEIV</sequence>